<dbReference type="Gene3D" id="1.25.40.10">
    <property type="entry name" value="Tetratricopeptide repeat domain"/>
    <property type="match status" value="1"/>
</dbReference>
<dbReference type="SMART" id="SM00156">
    <property type="entry name" value="PP2Ac"/>
    <property type="match status" value="1"/>
</dbReference>
<dbReference type="InterPro" id="IPR006186">
    <property type="entry name" value="Ser/Thr-sp_prot-phosphatase"/>
</dbReference>
<evidence type="ECO:0000256" key="8">
    <source>
        <dbReference type="PIRSR" id="PIRSR033096-1"/>
    </source>
</evidence>
<organism evidence="12 13">
    <name type="scientific">Cerrena zonata</name>
    <dbReference type="NCBI Taxonomy" id="2478898"/>
    <lineage>
        <taxon>Eukaryota</taxon>
        <taxon>Fungi</taxon>
        <taxon>Dikarya</taxon>
        <taxon>Basidiomycota</taxon>
        <taxon>Agaricomycotina</taxon>
        <taxon>Agaricomycetes</taxon>
        <taxon>Polyporales</taxon>
        <taxon>Cerrenaceae</taxon>
        <taxon>Cerrena</taxon>
    </lineage>
</organism>
<dbReference type="PIRSF" id="PIRSF033096">
    <property type="entry name" value="PPPtase_5"/>
    <property type="match status" value="1"/>
</dbReference>
<dbReference type="EC" id="3.1.3.16" evidence="10"/>
<dbReference type="InterPro" id="IPR029052">
    <property type="entry name" value="Metallo-depent_PP-like"/>
</dbReference>
<dbReference type="GO" id="GO:0046872">
    <property type="term" value="F:metal ion binding"/>
    <property type="evidence" value="ECO:0007669"/>
    <property type="project" value="UniProtKB-KW"/>
</dbReference>
<evidence type="ECO:0000256" key="4">
    <source>
        <dbReference type="ARBA" id="ARBA00022737"/>
    </source>
</evidence>
<dbReference type="InterPro" id="IPR004843">
    <property type="entry name" value="Calcineurin-like_PHP"/>
</dbReference>
<dbReference type="PANTHER" id="PTHR45668">
    <property type="entry name" value="SERINE/THREONINE-PROTEIN PHOSPHATASE 5-RELATED"/>
    <property type="match status" value="1"/>
</dbReference>
<evidence type="ECO:0000256" key="10">
    <source>
        <dbReference type="RuleBase" id="RU004273"/>
    </source>
</evidence>
<evidence type="ECO:0000256" key="9">
    <source>
        <dbReference type="PROSITE-ProRule" id="PRU00339"/>
    </source>
</evidence>
<keyword evidence="6 9" id="KW-0802">TPR repeat</keyword>
<reference evidence="12 13" key="1">
    <citation type="submission" date="2022-09" db="EMBL/GenBank/DDBJ databases">
        <authorList>
            <person name="Palmer J.M."/>
        </authorList>
    </citation>
    <scope>NUCLEOTIDE SEQUENCE [LARGE SCALE GENOMIC DNA]</scope>
    <source>
        <strain evidence="12 13">DSM 7382</strain>
    </source>
</reference>
<dbReference type="EMBL" id="JASBNA010000014">
    <property type="protein sequence ID" value="KAK7687178.1"/>
    <property type="molecule type" value="Genomic_DNA"/>
</dbReference>
<dbReference type="InterPro" id="IPR041753">
    <property type="entry name" value="PP5_C"/>
</dbReference>
<dbReference type="PANTHER" id="PTHR45668:SF5">
    <property type="entry name" value="SERINE_THREONINE-PROTEIN PHOSPHATASE 5"/>
    <property type="match status" value="1"/>
</dbReference>
<name>A0AAW0G1H9_9APHY</name>
<dbReference type="SUPFAM" id="SSF48452">
    <property type="entry name" value="TPR-like"/>
    <property type="match status" value="1"/>
</dbReference>
<comment type="similarity">
    <text evidence="2">Belongs to the PPP phosphatase family. PP-5 (PP-T) subfamily.</text>
</comment>
<dbReference type="GO" id="GO:0004722">
    <property type="term" value="F:protein serine/threonine phosphatase activity"/>
    <property type="evidence" value="ECO:0007669"/>
    <property type="project" value="UniProtKB-EC"/>
</dbReference>
<comment type="cofactor">
    <cofactor evidence="1">
        <name>Mn(2+)</name>
        <dbReference type="ChEBI" id="CHEBI:29035"/>
    </cofactor>
</comment>
<accession>A0AAW0G1H9</accession>
<comment type="catalytic activity">
    <reaction evidence="10">
        <text>O-phospho-L-threonyl-[protein] + H2O = L-threonyl-[protein] + phosphate</text>
        <dbReference type="Rhea" id="RHEA:47004"/>
        <dbReference type="Rhea" id="RHEA-COMP:11060"/>
        <dbReference type="Rhea" id="RHEA-COMP:11605"/>
        <dbReference type="ChEBI" id="CHEBI:15377"/>
        <dbReference type="ChEBI" id="CHEBI:30013"/>
        <dbReference type="ChEBI" id="CHEBI:43474"/>
        <dbReference type="ChEBI" id="CHEBI:61977"/>
        <dbReference type="EC" id="3.1.3.16"/>
    </reaction>
</comment>
<dbReference type="InterPro" id="IPR013235">
    <property type="entry name" value="PPP_dom"/>
</dbReference>
<evidence type="ECO:0000256" key="7">
    <source>
        <dbReference type="ARBA" id="ARBA00023211"/>
    </source>
</evidence>
<dbReference type="SMART" id="SM00028">
    <property type="entry name" value="TPR"/>
    <property type="match status" value="1"/>
</dbReference>
<dbReference type="Proteomes" id="UP001385951">
    <property type="component" value="Unassembled WGS sequence"/>
</dbReference>
<keyword evidence="7" id="KW-0464">Manganese</keyword>
<evidence type="ECO:0000313" key="13">
    <source>
        <dbReference type="Proteomes" id="UP001385951"/>
    </source>
</evidence>
<keyword evidence="4" id="KW-0677">Repeat</keyword>
<dbReference type="AlphaFoldDB" id="A0AAW0G1H9"/>
<feature type="repeat" description="TPR" evidence="9">
    <location>
        <begin position="15"/>
        <end position="48"/>
    </location>
</feature>
<dbReference type="PROSITE" id="PS50005">
    <property type="entry name" value="TPR"/>
    <property type="match status" value="1"/>
</dbReference>
<evidence type="ECO:0000256" key="3">
    <source>
        <dbReference type="ARBA" id="ARBA00022723"/>
    </source>
</evidence>
<feature type="active site" description="Proton donor/acceptor" evidence="8">
    <location>
        <position position="231"/>
    </location>
</feature>
<dbReference type="Pfam" id="PF08321">
    <property type="entry name" value="PPP5"/>
    <property type="match status" value="1"/>
</dbReference>
<proteinExistence type="inferred from homology"/>
<dbReference type="InterPro" id="IPR011990">
    <property type="entry name" value="TPR-like_helical_dom_sf"/>
</dbReference>
<dbReference type="PROSITE" id="PS00125">
    <property type="entry name" value="SER_THR_PHOSPHATASE"/>
    <property type="match status" value="1"/>
</dbReference>
<dbReference type="PRINTS" id="PR00114">
    <property type="entry name" value="STPHPHTASE"/>
</dbReference>
<evidence type="ECO:0000256" key="2">
    <source>
        <dbReference type="ARBA" id="ARBA00008786"/>
    </source>
</evidence>
<gene>
    <name evidence="12" type="ORF">QCA50_009682</name>
</gene>
<keyword evidence="5 10" id="KW-0378">Hydrolase</keyword>
<evidence type="ECO:0000259" key="11">
    <source>
        <dbReference type="PROSITE" id="PS00125"/>
    </source>
</evidence>
<evidence type="ECO:0000256" key="1">
    <source>
        <dbReference type="ARBA" id="ARBA00001936"/>
    </source>
</evidence>
<evidence type="ECO:0000256" key="5">
    <source>
        <dbReference type="ARBA" id="ARBA00022801"/>
    </source>
</evidence>
<dbReference type="InterPro" id="IPR051134">
    <property type="entry name" value="PPP_phosphatase"/>
</dbReference>
<keyword evidence="3" id="KW-0479">Metal-binding</keyword>
<feature type="domain" description="Serine/threonine specific protein phosphatases" evidence="11">
    <location>
        <begin position="227"/>
        <end position="232"/>
    </location>
</feature>
<dbReference type="InterPro" id="IPR019734">
    <property type="entry name" value="TPR_rpt"/>
</dbReference>
<evidence type="ECO:0000256" key="6">
    <source>
        <dbReference type="ARBA" id="ARBA00022803"/>
    </source>
</evidence>
<sequence length="437" mass="48968">MNDASTAIQLDPKYSKAYFRRATCYLQTLQYKKAIGDLKKVLALEPQNAVVKQQLDSTQKLLRRVEFEKAIEVDEEKNPVERCLEIIKEGGCDPDRTYAGPKLPVDSDGKYTIDLEFVRAMMEWFKNGKALPRRYVWEIALGAHDQFVKEETLVTLNLEDGMTCDVIGDVHGQYYDMLHLYSLTGEPTDKHCLLMNGDLVDRGSWSIEVILTALAFKWLYPKTMYINRGNHETKDMNRAYGFEGEAKHKHGEQTYKLFAHLFTTMPLATLVSATKPDPKGKAILSPEGKKRYFVVHGGLFSKDGVTLEDIRKVERIGRQPGQEGLMYPQDAPGRGPSKRGVGISFGPDVTRRWCEANGVTGVIRSHEVRQDGYAIEHDGLCTTVFSAPNYVDQGGNKGAFIRVDAQGSLEYTQFDAKPHPPMKPMAYVSGGLAGLMG</sequence>
<keyword evidence="13" id="KW-1185">Reference proteome</keyword>
<comment type="caution">
    <text evidence="12">The sequence shown here is derived from an EMBL/GenBank/DDBJ whole genome shotgun (WGS) entry which is preliminary data.</text>
</comment>
<dbReference type="Gene3D" id="3.60.21.10">
    <property type="match status" value="1"/>
</dbReference>
<evidence type="ECO:0000313" key="12">
    <source>
        <dbReference type="EMBL" id="KAK7687178.1"/>
    </source>
</evidence>
<dbReference type="CDD" id="cd07417">
    <property type="entry name" value="MPP_PP5_C"/>
    <property type="match status" value="1"/>
</dbReference>
<dbReference type="Pfam" id="PF00149">
    <property type="entry name" value="Metallophos"/>
    <property type="match status" value="1"/>
</dbReference>
<dbReference type="SUPFAM" id="SSF56300">
    <property type="entry name" value="Metallo-dependent phosphatases"/>
    <property type="match status" value="1"/>
</dbReference>
<protein>
    <recommendedName>
        <fullName evidence="10">Serine/threonine-protein phosphatase</fullName>
        <ecNumber evidence="10">3.1.3.16</ecNumber>
    </recommendedName>
</protein>